<feature type="region of interest" description="Disordered" evidence="6">
    <location>
        <begin position="44"/>
        <end position="81"/>
    </location>
</feature>
<dbReference type="GO" id="GO:0016020">
    <property type="term" value="C:membrane"/>
    <property type="evidence" value="ECO:0007669"/>
    <property type="project" value="UniProtKB-SubCell"/>
</dbReference>
<dbReference type="GO" id="GO:0071944">
    <property type="term" value="C:cell periphery"/>
    <property type="evidence" value="ECO:0007669"/>
    <property type="project" value="UniProtKB-ARBA"/>
</dbReference>
<feature type="transmembrane region" description="Helical" evidence="7">
    <location>
        <begin position="88"/>
        <end position="113"/>
    </location>
</feature>
<accession>A0AAD7GFL2</accession>
<evidence type="ECO:0000256" key="3">
    <source>
        <dbReference type="ARBA" id="ARBA00022989"/>
    </source>
</evidence>
<dbReference type="InterPro" id="IPR051694">
    <property type="entry name" value="Immunoregulatory_rcpt-like"/>
</dbReference>
<dbReference type="EMBL" id="JARKIE010000095">
    <property type="protein sequence ID" value="KAJ7686544.1"/>
    <property type="molecule type" value="Genomic_DNA"/>
</dbReference>
<dbReference type="AlphaFoldDB" id="A0AAD7GFL2"/>
<evidence type="ECO:0000256" key="1">
    <source>
        <dbReference type="ARBA" id="ARBA00004167"/>
    </source>
</evidence>
<keyword evidence="2 7" id="KW-0812">Transmembrane</keyword>
<evidence type="ECO:0000256" key="7">
    <source>
        <dbReference type="SAM" id="Phobius"/>
    </source>
</evidence>
<feature type="coiled-coil region" evidence="5">
    <location>
        <begin position="157"/>
        <end position="210"/>
    </location>
</feature>
<evidence type="ECO:0000313" key="8">
    <source>
        <dbReference type="EMBL" id="KAJ7686544.1"/>
    </source>
</evidence>
<gene>
    <name evidence="8" type="ORF">B0H17DRAFT_1136856</name>
</gene>
<keyword evidence="4 7" id="KW-0472">Membrane</keyword>
<feature type="compositionally biased region" description="Low complexity" evidence="6">
    <location>
        <begin position="48"/>
        <end position="81"/>
    </location>
</feature>
<keyword evidence="3 7" id="KW-1133">Transmembrane helix</keyword>
<evidence type="ECO:0000256" key="6">
    <source>
        <dbReference type="SAM" id="MobiDB-lite"/>
    </source>
</evidence>
<organism evidence="8 9">
    <name type="scientific">Mycena rosella</name>
    <name type="common">Pink bonnet</name>
    <name type="synonym">Agaricus rosellus</name>
    <dbReference type="NCBI Taxonomy" id="1033263"/>
    <lineage>
        <taxon>Eukaryota</taxon>
        <taxon>Fungi</taxon>
        <taxon>Dikarya</taxon>
        <taxon>Basidiomycota</taxon>
        <taxon>Agaricomycotina</taxon>
        <taxon>Agaricomycetes</taxon>
        <taxon>Agaricomycetidae</taxon>
        <taxon>Agaricales</taxon>
        <taxon>Marasmiineae</taxon>
        <taxon>Mycenaceae</taxon>
        <taxon>Mycena</taxon>
    </lineage>
</organism>
<proteinExistence type="predicted"/>
<protein>
    <submittedName>
        <fullName evidence="8">Uncharacterized protein</fullName>
    </submittedName>
</protein>
<comment type="caution">
    <text evidence="8">The sequence shown here is derived from an EMBL/GenBank/DDBJ whole genome shotgun (WGS) entry which is preliminary data.</text>
</comment>
<name>A0AAD7GFL2_MYCRO</name>
<keyword evidence="9" id="KW-1185">Reference proteome</keyword>
<evidence type="ECO:0000313" key="9">
    <source>
        <dbReference type="Proteomes" id="UP001221757"/>
    </source>
</evidence>
<dbReference type="PANTHER" id="PTHR15549">
    <property type="entry name" value="PAIRED IMMUNOGLOBULIN-LIKE TYPE 2 RECEPTOR"/>
    <property type="match status" value="1"/>
</dbReference>
<dbReference type="Proteomes" id="UP001221757">
    <property type="component" value="Unassembled WGS sequence"/>
</dbReference>
<evidence type="ECO:0000256" key="5">
    <source>
        <dbReference type="SAM" id="Coils"/>
    </source>
</evidence>
<keyword evidence="5" id="KW-0175">Coiled coil</keyword>
<evidence type="ECO:0000256" key="4">
    <source>
        <dbReference type="ARBA" id="ARBA00023136"/>
    </source>
</evidence>
<evidence type="ECO:0000256" key="2">
    <source>
        <dbReference type="ARBA" id="ARBA00022692"/>
    </source>
</evidence>
<comment type="subcellular location">
    <subcellularLocation>
        <location evidence="1">Membrane</location>
        <topology evidence="1">Single-pass membrane protein</topology>
    </subcellularLocation>
</comment>
<reference evidence="8" key="1">
    <citation type="submission" date="2023-03" db="EMBL/GenBank/DDBJ databases">
        <title>Massive genome expansion in bonnet fungi (Mycena s.s.) driven by repeated elements and novel gene families across ecological guilds.</title>
        <authorList>
            <consortium name="Lawrence Berkeley National Laboratory"/>
            <person name="Harder C.B."/>
            <person name="Miyauchi S."/>
            <person name="Viragh M."/>
            <person name="Kuo A."/>
            <person name="Thoen E."/>
            <person name="Andreopoulos B."/>
            <person name="Lu D."/>
            <person name="Skrede I."/>
            <person name="Drula E."/>
            <person name="Henrissat B."/>
            <person name="Morin E."/>
            <person name="Kohler A."/>
            <person name="Barry K."/>
            <person name="LaButti K."/>
            <person name="Morin E."/>
            <person name="Salamov A."/>
            <person name="Lipzen A."/>
            <person name="Mereny Z."/>
            <person name="Hegedus B."/>
            <person name="Baldrian P."/>
            <person name="Stursova M."/>
            <person name="Weitz H."/>
            <person name="Taylor A."/>
            <person name="Grigoriev I.V."/>
            <person name="Nagy L.G."/>
            <person name="Martin F."/>
            <person name="Kauserud H."/>
        </authorList>
    </citation>
    <scope>NUCLEOTIDE SEQUENCE</scope>
    <source>
        <strain evidence="8">CBHHK067</strain>
    </source>
</reference>
<sequence>MATSGTVVLFHINDSSGTLAETTHFVVENGKPANAFLASPGSARVNVTSSTGSTTPSSTPIPASPTSGSTSPPGSTVSETGASSKSSVAVAAIVTPISVVVLALVAGLVFLLWKRSRRFGNPPIEDPESIAGQSSPIDQYPSEKILPAVPTQPQVTAEELQRAIDRIQEMYAIMRQAQRSSASAGDSGRVVELQRQIEDLMADNAVLSGEAPPNYDP</sequence>